<gene>
    <name evidence="1" type="ORF">AMTR_s00060p00204200</name>
</gene>
<name>W1NKA1_AMBTC</name>
<protein>
    <recommendedName>
        <fullName evidence="3">PB1 domain-containing protein</fullName>
    </recommendedName>
</protein>
<accession>W1NKA1</accession>
<dbReference type="HOGENOM" id="CLU_1671698_0_0_1"/>
<sequence length="158" mass="17761">MVTEEVQLVFRYGGSFEKNPDNKCVVYEVKKLKVVKYNGNGSLEKLKNHFENLTSCDPNKLTIMYHNTSLSSNFELIDASDDIDVSFMLGGESSSIVVYITSAIEPERRSIEFRIAEPIGDGSFARNSRRNAPLPDQHENVQVVPGPELVLECDMEDI</sequence>
<evidence type="ECO:0000313" key="1">
    <source>
        <dbReference type="EMBL" id="ERM95948.1"/>
    </source>
</evidence>
<dbReference type="Proteomes" id="UP000017836">
    <property type="component" value="Unassembled WGS sequence"/>
</dbReference>
<dbReference type="EMBL" id="KI397373">
    <property type="protein sequence ID" value="ERM95948.1"/>
    <property type="molecule type" value="Genomic_DNA"/>
</dbReference>
<keyword evidence="2" id="KW-1185">Reference proteome</keyword>
<dbReference type="Gramene" id="ERM95948">
    <property type="protein sequence ID" value="ERM95948"/>
    <property type="gene ID" value="AMTR_s00060p00204200"/>
</dbReference>
<proteinExistence type="predicted"/>
<organism evidence="1 2">
    <name type="scientific">Amborella trichopoda</name>
    <dbReference type="NCBI Taxonomy" id="13333"/>
    <lineage>
        <taxon>Eukaryota</taxon>
        <taxon>Viridiplantae</taxon>
        <taxon>Streptophyta</taxon>
        <taxon>Embryophyta</taxon>
        <taxon>Tracheophyta</taxon>
        <taxon>Spermatophyta</taxon>
        <taxon>Magnoliopsida</taxon>
        <taxon>Amborellales</taxon>
        <taxon>Amborellaceae</taxon>
        <taxon>Amborella</taxon>
    </lineage>
</organism>
<reference evidence="2" key="1">
    <citation type="journal article" date="2013" name="Science">
        <title>The Amborella genome and the evolution of flowering plants.</title>
        <authorList>
            <consortium name="Amborella Genome Project"/>
        </authorList>
    </citation>
    <scope>NUCLEOTIDE SEQUENCE [LARGE SCALE GENOMIC DNA]</scope>
</reference>
<evidence type="ECO:0008006" key="3">
    <source>
        <dbReference type="Google" id="ProtNLM"/>
    </source>
</evidence>
<evidence type="ECO:0000313" key="2">
    <source>
        <dbReference type="Proteomes" id="UP000017836"/>
    </source>
</evidence>
<dbReference type="AlphaFoldDB" id="W1NKA1"/>